<evidence type="ECO:0000313" key="3">
    <source>
        <dbReference type="EMBL" id="GIL41764.1"/>
    </source>
</evidence>
<dbReference type="RefSeq" id="WP_420245396.1">
    <property type="nucleotide sequence ID" value="NZ_BOPV01000001.1"/>
</dbReference>
<proteinExistence type="predicted"/>
<keyword evidence="4" id="KW-1185">Reference proteome</keyword>
<evidence type="ECO:0000313" key="4">
    <source>
        <dbReference type="Proteomes" id="UP000681075"/>
    </source>
</evidence>
<name>A0A8S8XGW6_9PROT</name>
<feature type="coiled-coil region" evidence="1">
    <location>
        <begin position="82"/>
        <end position="109"/>
    </location>
</feature>
<keyword evidence="1" id="KW-0175">Coiled coil</keyword>
<accession>A0A8S8XGW6</accession>
<keyword evidence="2" id="KW-0732">Signal</keyword>
<dbReference type="EMBL" id="BOPV01000001">
    <property type="protein sequence ID" value="GIL41764.1"/>
    <property type="molecule type" value="Genomic_DNA"/>
</dbReference>
<sequence length="111" mass="11990">MLKIVAAAVLAIFVAGAAEAACLAPAPPGIPDGKTASVDQMNNAAVAVKQYVKMLEFYQACLKKQDSDAPAGTTDEQRRIWLTQYNNAVDKMEEVANAFNAQLRIYKARSQ</sequence>
<feature type="signal peptide" evidence="2">
    <location>
        <begin position="1"/>
        <end position="20"/>
    </location>
</feature>
<organism evidence="3 4">
    <name type="scientific">Roseiterribacter gracilis</name>
    <dbReference type="NCBI Taxonomy" id="2812848"/>
    <lineage>
        <taxon>Bacteria</taxon>
        <taxon>Pseudomonadati</taxon>
        <taxon>Pseudomonadota</taxon>
        <taxon>Alphaproteobacteria</taxon>
        <taxon>Rhodospirillales</taxon>
        <taxon>Roseiterribacteraceae</taxon>
        <taxon>Roseiterribacter</taxon>
    </lineage>
</organism>
<feature type="chain" id="PRO_5035903901" description="Lysozyme inhibitor LprI N-terminal domain-containing protein" evidence="2">
    <location>
        <begin position="21"/>
        <end position="111"/>
    </location>
</feature>
<evidence type="ECO:0008006" key="5">
    <source>
        <dbReference type="Google" id="ProtNLM"/>
    </source>
</evidence>
<evidence type="ECO:0000256" key="2">
    <source>
        <dbReference type="SAM" id="SignalP"/>
    </source>
</evidence>
<dbReference type="Proteomes" id="UP000681075">
    <property type="component" value="Unassembled WGS sequence"/>
</dbReference>
<dbReference type="AlphaFoldDB" id="A0A8S8XGW6"/>
<protein>
    <recommendedName>
        <fullName evidence="5">Lysozyme inhibitor LprI N-terminal domain-containing protein</fullName>
    </recommendedName>
</protein>
<reference evidence="3" key="1">
    <citation type="submission" date="2021-02" db="EMBL/GenBank/DDBJ databases">
        <title>Genome sequence of Rhodospirillales sp. strain TMPK1 isolated from soil.</title>
        <authorList>
            <person name="Nakai R."/>
            <person name="Kusada H."/>
            <person name="Tamaki H."/>
        </authorList>
    </citation>
    <scope>NUCLEOTIDE SEQUENCE</scope>
    <source>
        <strain evidence="3">TMPK1</strain>
    </source>
</reference>
<gene>
    <name evidence="3" type="ORF">TMPK1_40010</name>
</gene>
<evidence type="ECO:0000256" key="1">
    <source>
        <dbReference type="SAM" id="Coils"/>
    </source>
</evidence>
<comment type="caution">
    <text evidence="3">The sequence shown here is derived from an EMBL/GenBank/DDBJ whole genome shotgun (WGS) entry which is preliminary data.</text>
</comment>